<organism evidence="2 3">
    <name type="scientific">Streptomyces tremellae</name>
    <dbReference type="NCBI Taxonomy" id="1124239"/>
    <lineage>
        <taxon>Bacteria</taxon>
        <taxon>Bacillati</taxon>
        <taxon>Actinomycetota</taxon>
        <taxon>Actinomycetes</taxon>
        <taxon>Kitasatosporales</taxon>
        <taxon>Streptomycetaceae</taxon>
        <taxon>Streptomyces</taxon>
    </lineage>
</organism>
<keyword evidence="1" id="KW-1133">Transmembrane helix</keyword>
<reference evidence="3" key="1">
    <citation type="journal article" date="2019" name="Int. J. Syst. Evol. Microbiol.">
        <title>The Global Catalogue of Microorganisms (GCM) 10K type strain sequencing project: providing services to taxonomists for standard genome sequencing and annotation.</title>
        <authorList>
            <consortium name="The Broad Institute Genomics Platform"/>
            <consortium name="The Broad Institute Genome Sequencing Center for Infectious Disease"/>
            <person name="Wu L."/>
            <person name="Ma J."/>
        </authorList>
    </citation>
    <scope>NUCLEOTIDE SEQUENCE [LARGE SCALE GENOMIC DNA]</scope>
    <source>
        <strain evidence="3">JCM 30846</strain>
    </source>
</reference>
<proteinExistence type="predicted"/>
<evidence type="ECO:0000313" key="2">
    <source>
        <dbReference type="EMBL" id="GAA3737299.1"/>
    </source>
</evidence>
<feature type="transmembrane region" description="Helical" evidence="1">
    <location>
        <begin position="12"/>
        <end position="30"/>
    </location>
</feature>
<accession>A0ABP7FHB9</accession>
<keyword evidence="1" id="KW-0472">Membrane</keyword>
<evidence type="ECO:0000313" key="3">
    <source>
        <dbReference type="Proteomes" id="UP001499884"/>
    </source>
</evidence>
<dbReference type="RefSeq" id="WP_345648667.1">
    <property type="nucleotide sequence ID" value="NZ_BAABEP010000026.1"/>
</dbReference>
<keyword evidence="1" id="KW-0812">Transmembrane</keyword>
<dbReference type="Proteomes" id="UP001499884">
    <property type="component" value="Unassembled WGS sequence"/>
</dbReference>
<name>A0ABP7FHB9_9ACTN</name>
<comment type="caution">
    <text evidence="2">The sequence shown here is derived from an EMBL/GenBank/DDBJ whole genome shotgun (WGS) entry which is preliminary data.</text>
</comment>
<keyword evidence="3" id="KW-1185">Reference proteome</keyword>
<evidence type="ECO:0000256" key="1">
    <source>
        <dbReference type="SAM" id="Phobius"/>
    </source>
</evidence>
<protein>
    <submittedName>
        <fullName evidence="2">Uncharacterized protein</fullName>
    </submittedName>
</protein>
<gene>
    <name evidence="2" type="ORF">GCM10023082_38150</name>
</gene>
<sequence length="41" mass="4509">MGAEGTLFRRVFGWSAAMTALLCLLVYLQSTSVLDWMVVDG</sequence>
<dbReference type="EMBL" id="BAABEP010000026">
    <property type="protein sequence ID" value="GAA3737299.1"/>
    <property type="molecule type" value="Genomic_DNA"/>
</dbReference>